<feature type="domain" description="HTH cro/C1-type" evidence="1">
    <location>
        <begin position="43"/>
        <end position="102"/>
    </location>
</feature>
<dbReference type="GO" id="GO:0003677">
    <property type="term" value="F:DNA binding"/>
    <property type="evidence" value="ECO:0007669"/>
    <property type="project" value="InterPro"/>
</dbReference>
<keyword evidence="3" id="KW-1185">Reference proteome</keyword>
<gene>
    <name evidence="2" type="ORF">SAMN05421644_12425</name>
</gene>
<dbReference type="SMART" id="SM00530">
    <property type="entry name" value="HTH_XRE"/>
    <property type="match status" value="1"/>
</dbReference>
<accession>A0A1H3GF69</accession>
<dbReference type="InterPro" id="IPR001387">
    <property type="entry name" value="Cro/C1-type_HTH"/>
</dbReference>
<dbReference type="Gene3D" id="1.10.260.40">
    <property type="entry name" value="lambda repressor-like DNA-binding domains"/>
    <property type="match status" value="1"/>
</dbReference>
<dbReference type="PROSITE" id="PS50943">
    <property type="entry name" value="HTH_CROC1"/>
    <property type="match status" value="1"/>
</dbReference>
<dbReference type="OrthoDB" id="9792093at2"/>
<protein>
    <submittedName>
        <fullName evidence="2">Helix-turn-helix</fullName>
    </submittedName>
</protein>
<evidence type="ECO:0000313" key="2">
    <source>
        <dbReference type="EMBL" id="SDY01298.1"/>
    </source>
</evidence>
<evidence type="ECO:0000313" key="3">
    <source>
        <dbReference type="Proteomes" id="UP000198672"/>
    </source>
</evidence>
<evidence type="ECO:0000259" key="1">
    <source>
        <dbReference type="PROSITE" id="PS50943"/>
    </source>
</evidence>
<dbReference type="RefSeq" id="WP_091333900.1">
    <property type="nucleotide sequence ID" value="NZ_FNOW01000024.1"/>
</dbReference>
<dbReference type="SUPFAM" id="SSF47413">
    <property type="entry name" value="lambda repressor-like DNA-binding domains"/>
    <property type="match status" value="1"/>
</dbReference>
<sequence length="103" mass="11562">MNTEHFKPIRLDTQAELTRAMQQPAFKAAWDELEESYSALNELLRARKQAGLTQEEVAARMGTTKSAVSRLEASIRNEKGSPSFATLRKYAHACGKQLIIKLI</sequence>
<reference evidence="3" key="1">
    <citation type="submission" date="2016-10" db="EMBL/GenBank/DDBJ databases">
        <authorList>
            <person name="Varghese N."/>
            <person name="Submissions S."/>
        </authorList>
    </citation>
    <scope>NUCLEOTIDE SEQUENCE [LARGE SCALE GENOMIC DNA]</scope>
    <source>
        <strain evidence="3">DSM 173</strain>
    </source>
</reference>
<name>A0A1H3GF69_ALLWA</name>
<dbReference type="InterPro" id="IPR010982">
    <property type="entry name" value="Lambda_DNA-bd_dom_sf"/>
</dbReference>
<dbReference type="CDD" id="cd00093">
    <property type="entry name" value="HTH_XRE"/>
    <property type="match status" value="1"/>
</dbReference>
<dbReference type="AlphaFoldDB" id="A0A1H3GF69"/>
<dbReference type="STRING" id="61595.SAMN05421644_12425"/>
<proteinExistence type="predicted"/>
<dbReference type="EMBL" id="FNOW01000024">
    <property type="protein sequence ID" value="SDY01298.1"/>
    <property type="molecule type" value="Genomic_DNA"/>
</dbReference>
<organism evidence="2 3">
    <name type="scientific">Allochromatium warmingii</name>
    <name type="common">Chromatium warmingii</name>
    <dbReference type="NCBI Taxonomy" id="61595"/>
    <lineage>
        <taxon>Bacteria</taxon>
        <taxon>Pseudomonadati</taxon>
        <taxon>Pseudomonadota</taxon>
        <taxon>Gammaproteobacteria</taxon>
        <taxon>Chromatiales</taxon>
        <taxon>Chromatiaceae</taxon>
        <taxon>Allochromatium</taxon>
    </lineage>
</organism>
<dbReference type="Proteomes" id="UP000198672">
    <property type="component" value="Unassembled WGS sequence"/>
</dbReference>
<dbReference type="Pfam" id="PF01381">
    <property type="entry name" value="HTH_3"/>
    <property type="match status" value="1"/>
</dbReference>